<dbReference type="InterPro" id="IPR003439">
    <property type="entry name" value="ABC_transporter-like_ATP-bd"/>
</dbReference>
<keyword evidence="4 9" id="KW-0067">ATP-binding</keyword>
<name>U2RYE9_9ACTN</name>
<dbReference type="InterPro" id="IPR017871">
    <property type="entry name" value="ABC_transporter-like_CS"/>
</dbReference>
<dbReference type="PROSITE" id="PS50893">
    <property type="entry name" value="ABC_TRANSPORTER_2"/>
    <property type="match status" value="1"/>
</dbReference>
<evidence type="ECO:0000256" key="6">
    <source>
        <dbReference type="ARBA" id="ARBA00023136"/>
    </source>
</evidence>
<evidence type="ECO:0000313" key="10">
    <source>
        <dbReference type="Proteomes" id="UP000017052"/>
    </source>
</evidence>
<sequence length="270" mass="28968">MNTIPGGAAPESTGPGGAATAGGGAVDALNVVQAFVSHRRPLPVLDDVSLSVTPGRFVSLVGPSGCGKSTLLRLIAGLDRPIRGEIFADGYRVDGPDPSRGVVFQDPTLLPWLTVEQNIGLGPQVRGVADRPDERERVDEMIEMVDLGGFRRAYPSELSGGMAQRASLARALVNRPRILLLDEPLGKLDALTRSTLQHDIARLWEARGFTGIMVTHDVEEALLLSDRVVVFSPRPARVIADLPVALERPRARDDPGFRALRRTILGLLGQ</sequence>
<dbReference type="PANTHER" id="PTHR42788">
    <property type="entry name" value="TAURINE IMPORT ATP-BINDING PROTEIN-RELATED"/>
    <property type="match status" value="1"/>
</dbReference>
<evidence type="ECO:0000259" key="8">
    <source>
        <dbReference type="PROSITE" id="PS50893"/>
    </source>
</evidence>
<feature type="compositionally biased region" description="Low complexity" evidence="7">
    <location>
        <begin position="1"/>
        <end position="13"/>
    </location>
</feature>
<keyword evidence="2" id="KW-1003">Cell membrane</keyword>
<feature type="domain" description="ABC transporter" evidence="8">
    <location>
        <begin position="26"/>
        <end position="258"/>
    </location>
</feature>
<keyword evidence="5" id="KW-1278">Translocase</keyword>
<comment type="caution">
    <text evidence="9">The sequence shown here is derived from an EMBL/GenBank/DDBJ whole genome shotgun (WGS) entry which is preliminary data.</text>
</comment>
<dbReference type="Proteomes" id="UP000017052">
    <property type="component" value="Unassembled WGS sequence"/>
</dbReference>
<dbReference type="PROSITE" id="PS00211">
    <property type="entry name" value="ABC_TRANSPORTER_1"/>
    <property type="match status" value="1"/>
</dbReference>
<dbReference type="GO" id="GO:0016887">
    <property type="term" value="F:ATP hydrolysis activity"/>
    <property type="evidence" value="ECO:0007669"/>
    <property type="project" value="InterPro"/>
</dbReference>
<dbReference type="EMBL" id="ACVN02000179">
    <property type="protein sequence ID" value="ERK55632.1"/>
    <property type="molecule type" value="Genomic_DNA"/>
</dbReference>
<accession>U2RYE9</accession>
<evidence type="ECO:0000256" key="3">
    <source>
        <dbReference type="ARBA" id="ARBA00022741"/>
    </source>
</evidence>
<evidence type="ECO:0000256" key="1">
    <source>
        <dbReference type="ARBA" id="ARBA00022448"/>
    </source>
</evidence>
<dbReference type="AlphaFoldDB" id="U2RYE9"/>
<keyword evidence="3" id="KW-0547">Nucleotide-binding</keyword>
<dbReference type="Pfam" id="PF00005">
    <property type="entry name" value="ABC_tran"/>
    <property type="match status" value="1"/>
</dbReference>
<protein>
    <submittedName>
        <fullName evidence="9">ABC transporter, ATP-binding protein</fullName>
    </submittedName>
</protein>
<dbReference type="InterPro" id="IPR027417">
    <property type="entry name" value="P-loop_NTPase"/>
</dbReference>
<proteinExistence type="predicted"/>
<dbReference type="PANTHER" id="PTHR42788:SF17">
    <property type="entry name" value="ALIPHATIC SULFONATES IMPORT ATP-BINDING PROTEIN SSUB"/>
    <property type="match status" value="1"/>
</dbReference>
<keyword evidence="6" id="KW-0472">Membrane</keyword>
<dbReference type="CDD" id="cd03293">
    <property type="entry name" value="ABC_NrtD_SsuB_transporters"/>
    <property type="match status" value="1"/>
</dbReference>
<keyword evidence="1" id="KW-0813">Transport</keyword>
<dbReference type="GO" id="GO:0005524">
    <property type="term" value="F:ATP binding"/>
    <property type="evidence" value="ECO:0007669"/>
    <property type="project" value="UniProtKB-KW"/>
</dbReference>
<reference evidence="9" key="1">
    <citation type="submission" date="2013-08" db="EMBL/GenBank/DDBJ databases">
        <authorList>
            <person name="Durkin A.S."/>
            <person name="Haft D.R."/>
            <person name="McCorrison J."/>
            <person name="Torralba M."/>
            <person name="Gillis M."/>
            <person name="Haft D.H."/>
            <person name="Methe B."/>
            <person name="Sutton G."/>
            <person name="Nelson K.E."/>
        </authorList>
    </citation>
    <scope>NUCLEOTIDE SEQUENCE [LARGE SCALE GENOMIC DNA]</scope>
    <source>
        <strain evidence="9">F0233</strain>
    </source>
</reference>
<organism evidence="9 10">
    <name type="scientific">Propionibacterium acidifaciens F0233</name>
    <dbReference type="NCBI Taxonomy" id="553198"/>
    <lineage>
        <taxon>Bacteria</taxon>
        <taxon>Bacillati</taxon>
        <taxon>Actinomycetota</taxon>
        <taxon>Actinomycetes</taxon>
        <taxon>Propionibacteriales</taxon>
        <taxon>Propionibacteriaceae</taxon>
        <taxon>Propionibacterium</taxon>
    </lineage>
</organism>
<dbReference type="SMART" id="SM00382">
    <property type="entry name" value="AAA"/>
    <property type="match status" value="1"/>
</dbReference>
<feature type="region of interest" description="Disordered" evidence="7">
    <location>
        <begin position="1"/>
        <end position="21"/>
    </location>
</feature>
<evidence type="ECO:0000256" key="4">
    <source>
        <dbReference type="ARBA" id="ARBA00022840"/>
    </source>
</evidence>
<dbReference type="InterPro" id="IPR003593">
    <property type="entry name" value="AAA+_ATPase"/>
</dbReference>
<dbReference type="InterPro" id="IPR050166">
    <property type="entry name" value="ABC_transporter_ATP-bind"/>
</dbReference>
<evidence type="ECO:0000256" key="7">
    <source>
        <dbReference type="SAM" id="MobiDB-lite"/>
    </source>
</evidence>
<evidence type="ECO:0000256" key="5">
    <source>
        <dbReference type="ARBA" id="ARBA00022967"/>
    </source>
</evidence>
<dbReference type="Gene3D" id="3.40.50.300">
    <property type="entry name" value="P-loop containing nucleotide triphosphate hydrolases"/>
    <property type="match status" value="1"/>
</dbReference>
<keyword evidence="10" id="KW-1185">Reference proteome</keyword>
<evidence type="ECO:0000256" key="2">
    <source>
        <dbReference type="ARBA" id="ARBA00022475"/>
    </source>
</evidence>
<evidence type="ECO:0000313" key="9">
    <source>
        <dbReference type="EMBL" id="ERK55632.1"/>
    </source>
</evidence>
<dbReference type="SUPFAM" id="SSF52540">
    <property type="entry name" value="P-loop containing nucleoside triphosphate hydrolases"/>
    <property type="match status" value="1"/>
</dbReference>
<gene>
    <name evidence="9" type="ORF">HMPREF0682_0594</name>
</gene>